<keyword evidence="1" id="KW-0812">Transmembrane</keyword>
<gene>
    <name evidence="2" type="ORF">SDC9_171181</name>
</gene>
<feature type="transmembrane region" description="Helical" evidence="1">
    <location>
        <begin position="12"/>
        <end position="33"/>
    </location>
</feature>
<accession>A0A645GA62</accession>
<evidence type="ECO:0000256" key="1">
    <source>
        <dbReference type="SAM" id="Phobius"/>
    </source>
</evidence>
<keyword evidence="1" id="KW-0472">Membrane</keyword>
<proteinExistence type="predicted"/>
<sequence>MEIPILMFLYEYGVLYTIILYLIMIIYPCYILLKNRRNLICLFVLLFFIFINSYNGIANGVGTLQLYTYMVMIFINICSDSEENIIRRKFI</sequence>
<dbReference type="AlphaFoldDB" id="A0A645GA62"/>
<comment type="caution">
    <text evidence="2">The sequence shown here is derived from an EMBL/GenBank/DDBJ whole genome shotgun (WGS) entry which is preliminary data.</text>
</comment>
<reference evidence="2" key="1">
    <citation type="submission" date="2019-08" db="EMBL/GenBank/DDBJ databases">
        <authorList>
            <person name="Kucharzyk K."/>
            <person name="Murdoch R.W."/>
            <person name="Higgins S."/>
            <person name="Loffler F."/>
        </authorList>
    </citation>
    <scope>NUCLEOTIDE SEQUENCE</scope>
</reference>
<keyword evidence="1" id="KW-1133">Transmembrane helix</keyword>
<evidence type="ECO:0000313" key="2">
    <source>
        <dbReference type="EMBL" id="MPN23788.1"/>
    </source>
</evidence>
<organism evidence="2">
    <name type="scientific">bioreactor metagenome</name>
    <dbReference type="NCBI Taxonomy" id="1076179"/>
    <lineage>
        <taxon>unclassified sequences</taxon>
        <taxon>metagenomes</taxon>
        <taxon>ecological metagenomes</taxon>
    </lineage>
</organism>
<protein>
    <submittedName>
        <fullName evidence="2">Uncharacterized protein</fullName>
    </submittedName>
</protein>
<feature type="transmembrane region" description="Helical" evidence="1">
    <location>
        <begin position="40"/>
        <end position="57"/>
    </location>
</feature>
<name>A0A645GA62_9ZZZZ</name>
<dbReference type="EMBL" id="VSSQ01072391">
    <property type="protein sequence ID" value="MPN23788.1"/>
    <property type="molecule type" value="Genomic_DNA"/>
</dbReference>